<dbReference type="EMBL" id="QRZA01000023">
    <property type="protein sequence ID" value="RGV32173.1"/>
    <property type="molecule type" value="Genomic_DNA"/>
</dbReference>
<evidence type="ECO:0008006" key="3">
    <source>
        <dbReference type="Google" id="ProtNLM"/>
    </source>
</evidence>
<sequence>MDWYKIYWKLPDDNQWGIVGKAINRLGRRFIRKRIDAVLPAYYKSHPVRTGINTTERRDRKVVCSLTSFPARIDEIWISIETIFRQTYKADEIILWLSKDQFAGQELPLSILNCQEKGLTIRWVDGDLRSHKKYFYVLQEYNDKDVDVVSLDDDLYYPDRLLENLVCMAHRHPHSICATRVHKMTYDREGQLKPYRQWIHNYNPKQEMCSDELFFTSGAGTLIPSGVMPADTFNAEVFKRICFHADDVWLNMQAKKAGIDIYTNNKYNKDEISIGHSQDVKLVNENVLSGGNDKQIEAVVKYLKL</sequence>
<dbReference type="SUPFAM" id="SSF53448">
    <property type="entry name" value="Nucleotide-diphospho-sugar transferases"/>
    <property type="match status" value="1"/>
</dbReference>
<dbReference type="Proteomes" id="UP000283589">
    <property type="component" value="Unassembled WGS sequence"/>
</dbReference>
<dbReference type="AlphaFoldDB" id="A0A412WXA8"/>
<dbReference type="InterPro" id="IPR029044">
    <property type="entry name" value="Nucleotide-diphossugar_trans"/>
</dbReference>
<dbReference type="RefSeq" id="WP_118261074.1">
    <property type="nucleotide sequence ID" value="NZ_QRZA01000023.1"/>
</dbReference>
<evidence type="ECO:0000313" key="1">
    <source>
        <dbReference type="EMBL" id="RGV32173.1"/>
    </source>
</evidence>
<evidence type="ECO:0000313" key="2">
    <source>
        <dbReference type="Proteomes" id="UP000283589"/>
    </source>
</evidence>
<accession>A0A412WXA8</accession>
<comment type="caution">
    <text evidence="1">The sequence shown here is derived from an EMBL/GenBank/DDBJ whole genome shotgun (WGS) entry which is preliminary data.</text>
</comment>
<name>A0A412WXA8_9BACT</name>
<protein>
    <recommendedName>
        <fullName evidence="3">Glycosyltransferase</fullName>
    </recommendedName>
</protein>
<organism evidence="1 2">
    <name type="scientific">Butyricimonas virosa</name>
    <dbReference type="NCBI Taxonomy" id="544645"/>
    <lineage>
        <taxon>Bacteria</taxon>
        <taxon>Pseudomonadati</taxon>
        <taxon>Bacteroidota</taxon>
        <taxon>Bacteroidia</taxon>
        <taxon>Bacteroidales</taxon>
        <taxon>Odoribacteraceae</taxon>
        <taxon>Butyricimonas</taxon>
    </lineage>
</organism>
<proteinExistence type="predicted"/>
<gene>
    <name evidence="1" type="ORF">DWW18_14900</name>
</gene>
<reference evidence="1 2" key="1">
    <citation type="submission" date="2018-08" db="EMBL/GenBank/DDBJ databases">
        <title>A genome reference for cultivated species of the human gut microbiota.</title>
        <authorList>
            <person name="Zou Y."/>
            <person name="Xue W."/>
            <person name="Luo G."/>
        </authorList>
    </citation>
    <scope>NUCLEOTIDE SEQUENCE [LARGE SCALE GENOMIC DNA]</scope>
    <source>
        <strain evidence="1 2">AF14-49</strain>
    </source>
</reference>